<evidence type="ECO:0000313" key="2">
    <source>
        <dbReference type="Proteomes" id="UP000367825"/>
    </source>
</evidence>
<name>A0A5E4W2L7_9BURK</name>
<reference evidence="1 2" key="1">
    <citation type="submission" date="2019-08" db="EMBL/GenBank/DDBJ databases">
        <authorList>
            <person name="Peeters C."/>
        </authorList>
    </citation>
    <scope>NUCLEOTIDE SEQUENCE [LARGE SCALE GENOMIC DNA]</scope>
    <source>
        <strain evidence="1 2">LMG 31109</strain>
    </source>
</reference>
<keyword evidence="2" id="KW-1185">Reference proteome</keyword>
<proteinExistence type="predicted"/>
<evidence type="ECO:0000313" key="1">
    <source>
        <dbReference type="EMBL" id="VVE18393.1"/>
    </source>
</evidence>
<dbReference type="Proteomes" id="UP000367825">
    <property type="component" value="Unassembled WGS sequence"/>
</dbReference>
<accession>A0A5E4W2L7</accession>
<protein>
    <submittedName>
        <fullName evidence="1">Uncharacterized protein</fullName>
    </submittedName>
</protein>
<gene>
    <name evidence="1" type="ORF">PNO31109_03000</name>
</gene>
<dbReference type="EMBL" id="CABPSC010000011">
    <property type="protein sequence ID" value="VVE18393.1"/>
    <property type="molecule type" value="Genomic_DNA"/>
</dbReference>
<organism evidence="1 2">
    <name type="scientific">Pandoraea nosoerga</name>
    <dbReference type="NCBI Taxonomy" id="2508296"/>
    <lineage>
        <taxon>Bacteria</taxon>
        <taxon>Pseudomonadati</taxon>
        <taxon>Pseudomonadota</taxon>
        <taxon>Betaproteobacteria</taxon>
        <taxon>Burkholderiales</taxon>
        <taxon>Burkholderiaceae</taxon>
        <taxon>Pandoraea</taxon>
    </lineage>
</organism>
<dbReference type="AlphaFoldDB" id="A0A5E4W2L7"/>
<sequence>MTCNVASRPNAFIFRSSELIDQHPIINRQTCSCGEFRVRNGTYAYSDHIGFYWTDARLSNKATVWSMLKTMQRNAGMEHDSSSSVNTGKVRGYVRRQYPPHQRRSLLYQIH</sequence>